<dbReference type="Gene3D" id="1.10.101.10">
    <property type="entry name" value="PGBD-like superfamily/PGBD"/>
    <property type="match status" value="1"/>
</dbReference>
<dbReference type="SUPFAM" id="SSF53955">
    <property type="entry name" value="Lysozyme-like"/>
    <property type="match status" value="1"/>
</dbReference>
<dbReference type="InterPro" id="IPR043426">
    <property type="entry name" value="MltB-like"/>
</dbReference>
<keyword evidence="5" id="KW-1185">Reference proteome</keyword>
<dbReference type="NCBIfam" id="TIGR02283">
    <property type="entry name" value="MltB_2"/>
    <property type="match status" value="1"/>
</dbReference>
<dbReference type="InterPro" id="IPR036365">
    <property type="entry name" value="PGBD-like_sf"/>
</dbReference>
<feature type="domain" description="Transglycosylase SLT" evidence="3">
    <location>
        <begin position="82"/>
        <end position="369"/>
    </location>
</feature>
<dbReference type="GO" id="GO:0009253">
    <property type="term" value="P:peptidoglycan catabolic process"/>
    <property type="evidence" value="ECO:0007669"/>
    <property type="project" value="TreeGrafter"/>
</dbReference>
<evidence type="ECO:0000259" key="2">
    <source>
        <dbReference type="Pfam" id="PF01471"/>
    </source>
</evidence>
<evidence type="ECO:0000313" key="4">
    <source>
        <dbReference type="EMBL" id="STY97517.1"/>
    </source>
</evidence>
<dbReference type="KEGG" id="mos:AXE82_00865"/>
<dbReference type="InterPro" id="IPR011970">
    <property type="entry name" value="MltB_2"/>
</dbReference>
<dbReference type="AlphaFoldDB" id="A0A378QE81"/>
<feature type="signal peptide" evidence="1">
    <location>
        <begin position="1"/>
        <end position="26"/>
    </location>
</feature>
<dbReference type="Pfam" id="PF13406">
    <property type="entry name" value="SLT_2"/>
    <property type="match status" value="1"/>
</dbReference>
<name>A0A378QE81_FAUOS</name>
<dbReference type="EMBL" id="UGPY01000001">
    <property type="protein sequence ID" value="STY97517.1"/>
    <property type="molecule type" value="Genomic_DNA"/>
</dbReference>
<accession>A0A378QE81</accession>
<dbReference type="PANTHER" id="PTHR30163">
    <property type="entry name" value="MEMBRANE-BOUND LYTIC MUREIN TRANSGLYCOSYLASE B"/>
    <property type="match status" value="1"/>
</dbReference>
<dbReference type="PANTHER" id="PTHR30163:SF8">
    <property type="entry name" value="LYTIC MUREIN TRANSGLYCOSYLASE"/>
    <property type="match status" value="1"/>
</dbReference>
<protein>
    <submittedName>
        <fullName evidence="4">Membrane-bound lytic murein transglycosylase B</fullName>
        <ecNumber evidence="4">4.2.2.-</ecNumber>
    </submittedName>
</protein>
<evidence type="ECO:0000256" key="1">
    <source>
        <dbReference type="SAM" id="SignalP"/>
    </source>
</evidence>
<dbReference type="InterPro" id="IPR031304">
    <property type="entry name" value="SLT_2"/>
</dbReference>
<dbReference type="InterPro" id="IPR036366">
    <property type="entry name" value="PGBDSf"/>
</dbReference>
<evidence type="ECO:0000259" key="3">
    <source>
        <dbReference type="Pfam" id="PF13406"/>
    </source>
</evidence>
<dbReference type="GO" id="GO:0008933">
    <property type="term" value="F:peptidoglycan lytic transglycosylase activity"/>
    <property type="evidence" value="ECO:0007669"/>
    <property type="project" value="TreeGrafter"/>
</dbReference>
<keyword evidence="4" id="KW-0456">Lyase</keyword>
<dbReference type="Gene3D" id="1.10.530.10">
    <property type="match status" value="1"/>
</dbReference>
<evidence type="ECO:0000313" key="5">
    <source>
        <dbReference type="Proteomes" id="UP000255230"/>
    </source>
</evidence>
<dbReference type="InterPro" id="IPR002477">
    <property type="entry name" value="Peptidoglycan-bd-like"/>
</dbReference>
<dbReference type="InterPro" id="IPR023346">
    <property type="entry name" value="Lysozyme-like_dom_sf"/>
</dbReference>
<dbReference type="Pfam" id="PF01471">
    <property type="entry name" value="PG_binding_1"/>
    <property type="match status" value="1"/>
</dbReference>
<dbReference type="EC" id="4.2.2.-" evidence="4"/>
<feature type="domain" description="Peptidoglycan binding-like" evidence="2">
    <location>
        <begin position="392"/>
        <end position="436"/>
    </location>
</feature>
<dbReference type="Gene3D" id="1.10.8.350">
    <property type="entry name" value="Bacterial muramidase"/>
    <property type="match status" value="1"/>
</dbReference>
<reference evidence="4 5" key="1">
    <citation type="submission" date="2018-06" db="EMBL/GenBank/DDBJ databases">
        <authorList>
            <consortium name="Pathogen Informatics"/>
            <person name="Doyle S."/>
        </authorList>
    </citation>
    <scope>NUCLEOTIDE SEQUENCE [LARGE SCALE GENOMIC DNA]</scope>
    <source>
        <strain evidence="4 5">NCTC10465</strain>
    </source>
</reference>
<sequence length="447" mass="48870">MYVKYPSSIVSLSLCLLHRFAGQKLALPVSLAALLAACSSAPIHTQPQKLPGTLPTAPVVITAPPKVTPVPPVTVPTNQYSSFYQWKSDFIERAVQKGYPRADVERLLSSANYSEQVVSLDKGQPEFAKMPWEYIDGAASSGRVSGGQRNFASQSALLERIENQYGVPASIVTAIWGMESSYGQGTGNSSLVNSLATLAYDGRRRSFAEDQLLALLSLLERGDIDWSQLRGSWAGGMGHTQFIPKTWLDEAVDGNGDGHRNPWHTADALASTASYLKNAGWQRGMGSYYEVRLPNGFDYRQVSTKKTMADWQNLGVQFITPNAPMDAVAELWLPAGKEGPAILLTKNFDAIKVYNNSSNYAMGVSLLAKAIIGQPGLQQSWPRYEQPLATYEVRQLQQRLTAMGYDTKGTDGVVGTNTKLAFQRWQADHNQIPDGFISKRSASGLIN</sequence>
<dbReference type="GeneID" id="35779577"/>
<dbReference type="SUPFAM" id="SSF47090">
    <property type="entry name" value="PGBD-like"/>
    <property type="match status" value="1"/>
</dbReference>
<dbReference type="RefSeq" id="WP_062330343.1">
    <property type="nucleotide sequence ID" value="NZ_CBCRZU010000007.1"/>
</dbReference>
<dbReference type="CDD" id="cd13399">
    <property type="entry name" value="Slt35-like"/>
    <property type="match status" value="1"/>
</dbReference>
<keyword evidence="1" id="KW-0732">Signal</keyword>
<organism evidence="4 5">
    <name type="scientific">Faucicola osloensis</name>
    <name type="common">Moraxella osloensis</name>
    <dbReference type="NCBI Taxonomy" id="34062"/>
    <lineage>
        <taxon>Bacteria</taxon>
        <taxon>Pseudomonadati</taxon>
        <taxon>Pseudomonadota</taxon>
        <taxon>Gammaproteobacteria</taxon>
        <taxon>Moraxellales</taxon>
        <taxon>Moraxellaceae</taxon>
        <taxon>Faucicola</taxon>
    </lineage>
</organism>
<proteinExistence type="predicted"/>
<gene>
    <name evidence="4" type="primary">mltB_2</name>
    <name evidence="4" type="ORF">NCTC10465_01301</name>
</gene>
<feature type="chain" id="PRO_5016746673" evidence="1">
    <location>
        <begin position="27"/>
        <end position="447"/>
    </location>
</feature>
<dbReference type="Proteomes" id="UP000255230">
    <property type="component" value="Unassembled WGS sequence"/>
</dbReference>